<evidence type="ECO:0000256" key="1">
    <source>
        <dbReference type="ARBA" id="ARBA00023002"/>
    </source>
</evidence>
<name>A0ABW0R3Z8_9BACL</name>
<protein>
    <submittedName>
        <fullName evidence="4">Gfo/Idh/MocA family protein</fullName>
    </submittedName>
</protein>
<organism evidence="4 5">
    <name type="scientific">Cohnella yongneupensis</name>
    <dbReference type="NCBI Taxonomy" id="425006"/>
    <lineage>
        <taxon>Bacteria</taxon>
        <taxon>Bacillati</taxon>
        <taxon>Bacillota</taxon>
        <taxon>Bacilli</taxon>
        <taxon>Bacillales</taxon>
        <taxon>Paenibacillaceae</taxon>
        <taxon>Cohnella</taxon>
    </lineage>
</organism>
<dbReference type="Gene3D" id="3.40.50.720">
    <property type="entry name" value="NAD(P)-binding Rossmann-like Domain"/>
    <property type="match status" value="1"/>
</dbReference>
<feature type="domain" description="Gfo/Idh/MocA-like oxidoreductase N-terminal" evidence="2">
    <location>
        <begin position="2"/>
        <end position="135"/>
    </location>
</feature>
<evidence type="ECO:0000313" key="4">
    <source>
        <dbReference type="EMBL" id="MFC5531443.1"/>
    </source>
</evidence>
<sequence>MLRIGLIGLGFMGNTHLENYMRLEQEGHDIQVVALCDMDPEKLKGPATAGNIETVGGAIDFGRFKKYTSVADMLAGEQLDAVDITLPTFLHEQVAVQCLEHGLHVLCEKPMALTQEACDNMLAAAERSGKQLMIGQCLRFWPAYVRLKEAIEGGEFGEVTNACFFRGGATPTWGPWLLQKEKSGGALMDMHVHDADMVYWLFGMPQAVSAVGRNVVPGSGYDLVSAHYRYAGGQVVNAQADWTLQGDFGFEMTYRVNFERGNILFKDGVVRVNPNEGAGYAPELSADMGYYYQLKHFVERLVAGLPIVTAAGRDTRGTIELVRAEMRSADEDGAWVAIVTGEQVRYYDDEG</sequence>
<dbReference type="Pfam" id="PF01408">
    <property type="entry name" value="GFO_IDH_MocA"/>
    <property type="match status" value="1"/>
</dbReference>
<proteinExistence type="predicted"/>
<dbReference type="SUPFAM" id="SSF51735">
    <property type="entry name" value="NAD(P)-binding Rossmann-fold domains"/>
    <property type="match status" value="1"/>
</dbReference>
<evidence type="ECO:0000313" key="5">
    <source>
        <dbReference type="Proteomes" id="UP001596108"/>
    </source>
</evidence>
<reference evidence="5" key="1">
    <citation type="journal article" date="2019" name="Int. J. Syst. Evol. Microbiol.">
        <title>The Global Catalogue of Microorganisms (GCM) 10K type strain sequencing project: providing services to taxonomists for standard genome sequencing and annotation.</title>
        <authorList>
            <consortium name="The Broad Institute Genomics Platform"/>
            <consortium name="The Broad Institute Genome Sequencing Center for Infectious Disease"/>
            <person name="Wu L."/>
            <person name="Ma J."/>
        </authorList>
    </citation>
    <scope>NUCLEOTIDE SEQUENCE [LARGE SCALE GENOMIC DNA]</scope>
    <source>
        <strain evidence="5">CGMCC 1.18578</strain>
    </source>
</reference>
<dbReference type="PANTHER" id="PTHR43818">
    <property type="entry name" value="BCDNA.GH03377"/>
    <property type="match status" value="1"/>
</dbReference>
<dbReference type="SUPFAM" id="SSF55347">
    <property type="entry name" value="Glyceraldehyde-3-phosphate dehydrogenase-like, C-terminal domain"/>
    <property type="match status" value="1"/>
</dbReference>
<dbReference type="EMBL" id="JBHSNC010000054">
    <property type="protein sequence ID" value="MFC5531443.1"/>
    <property type="molecule type" value="Genomic_DNA"/>
</dbReference>
<comment type="caution">
    <text evidence="4">The sequence shown here is derived from an EMBL/GenBank/DDBJ whole genome shotgun (WGS) entry which is preliminary data.</text>
</comment>
<dbReference type="InterPro" id="IPR036291">
    <property type="entry name" value="NAD(P)-bd_dom_sf"/>
</dbReference>
<dbReference type="InterPro" id="IPR050463">
    <property type="entry name" value="Gfo/Idh/MocA_oxidrdct_glycsds"/>
</dbReference>
<dbReference type="Pfam" id="PF22725">
    <property type="entry name" value="GFO_IDH_MocA_C3"/>
    <property type="match status" value="1"/>
</dbReference>
<dbReference type="Proteomes" id="UP001596108">
    <property type="component" value="Unassembled WGS sequence"/>
</dbReference>
<dbReference type="Gene3D" id="3.30.360.10">
    <property type="entry name" value="Dihydrodipicolinate Reductase, domain 2"/>
    <property type="match status" value="1"/>
</dbReference>
<gene>
    <name evidence="4" type="ORF">ACFPQ4_18645</name>
</gene>
<dbReference type="PANTHER" id="PTHR43818:SF11">
    <property type="entry name" value="BCDNA.GH03377"/>
    <property type="match status" value="1"/>
</dbReference>
<dbReference type="InterPro" id="IPR000683">
    <property type="entry name" value="Gfo/Idh/MocA-like_OxRdtase_N"/>
</dbReference>
<dbReference type="RefSeq" id="WP_378113406.1">
    <property type="nucleotide sequence ID" value="NZ_JBHSNC010000054.1"/>
</dbReference>
<keyword evidence="5" id="KW-1185">Reference proteome</keyword>
<accession>A0ABW0R3Z8</accession>
<evidence type="ECO:0000259" key="2">
    <source>
        <dbReference type="Pfam" id="PF01408"/>
    </source>
</evidence>
<dbReference type="InterPro" id="IPR055170">
    <property type="entry name" value="GFO_IDH_MocA-like_dom"/>
</dbReference>
<evidence type="ECO:0000259" key="3">
    <source>
        <dbReference type="Pfam" id="PF22725"/>
    </source>
</evidence>
<feature type="domain" description="GFO/IDH/MocA-like oxidoreductase" evidence="3">
    <location>
        <begin position="144"/>
        <end position="263"/>
    </location>
</feature>
<keyword evidence="1" id="KW-0560">Oxidoreductase</keyword>